<evidence type="ECO:0000313" key="2">
    <source>
        <dbReference type="EMBL" id="ADV64274.1"/>
    </source>
</evidence>
<dbReference type="eggNOG" id="COG0667">
    <property type="taxonomic scope" value="Bacteria"/>
</dbReference>
<keyword evidence="3" id="KW-1185">Reference proteome</keyword>
<dbReference type="KEGG" id="ipa:Isop_3718"/>
<dbReference type="HOGENOM" id="CLU_023205_2_3_0"/>
<name>E8QZZ8_ISOPI</name>
<dbReference type="AlphaFoldDB" id="E8QZZ8"/>
<dbReference type="PANTHER" id="PTHR43312:SF1">
    <property type="entry name" value="NADP-DEPENDENT OXIDOREDUCTASE DOMAIN-CONTAINING PROTEIN"/>
    <property type="match status" value="1"/>
</dbReference>
<dbReference type="InterPro" id="IPR023210">
    <property type="entry name" value="NADP_OxRdtase_dom"/>
</dbReference>
<dbReference type="Pfam" id="PF00248">
    <property type="entry name" value="Aldo_ket_red"/>
    <property type="match status" value="1"/>
</dbReference>
<feature type="domain" description="NADP-dependent oxidoreductase" evidence="1">
    <location>
        <begin position="16"/>
        <end position="292"/>
    </location>
</feature>
<dbReference type="EMBL" id="CP002353">
    <property type="protein sequence ID" value="ADV64274.1"/>
    <property type="molecule type" value="Genomic_DNA"/>
</dbReference>
<dbReference type="InParanoid" id="E8QZZ8"/>
<reference evidence="2 3" key="2">
    <citation type="journal article" date="2011" name="Stand. Genomic Sci.">
        <title>Complete genome sequence of Isosphaera pallida type strain (IS1B).</title>
        <authorList>
            <consortium name="US DOE Joint Genome Institute (JGI-PGF)"/>
            <person name="Goker M."/>
            <person name="Cleland D."/>
            <person name="Saunders E."/>
            <person name="Lapidus A."/>
            <person name="Nolan M."/>
            <person name="Lucas S."/>
            <person name="Hammon N."/>
            <person name="Deshpande S."/>
            <person name="Cheng J.F."/>
            <person name="Tapia R."/>
            <person name="Han C."/>
            <person name="Goodwin L."/>
            <person name="Pitluck S."/>
            <person name="Liolios K."/>
            <person name="Pagani I."/>
            <person name="Ivanova N."/>
            <person name="Mavromatis K."/>
            <person name="Pati A."/>
            <person name="Chen A."/>
            <person name="Palaniappan K."/>
            <person name="Land M."/>
            <person name="Hauser L."/>
            <person name="Chang Y.J."/>
            <person name="Jeffries C.D."/>
            <person name="Detter J.C."/>
            <person name="Beck B."/>
            <person name="Woyke T."/>
            <person name="Bristow J."/>
            <person name="Eisen J.A."/>
            <person name="Markowitz V."/>
            <person name="Hugenholtz P."/>
            <person name="Kyrpides N.C."/>
            <person name="Klenk H.P."/>
        </authorList>
    </citation>
    <scope>NUCLEOTIDE SEQUENCE [LARGE SCALE GENOMIC DNA]</scope>
    <source>
        <strain evidence="3">ATCC 43644 / DSM 9630 / IS1B</strain>
    </source>
</reference>
<dbReference type="CDD" id="cd19095">
    <property type="entry name" value="AKR_PA4992-like"/>
    <property type="match status" value="1"/>
</dbReference>
<proteinExistence type="predicted"/>
<gene>
    <name evidence="2" type="ordered locus">Isop_3718</name>
</gene>
<dbReference type="Proteomes" id="UP000008631">
    <property type="component" value="Chromosome"/>
</dbReference>
<dbReference type="Gene3D" id="3.20.20.100">
    <property type="entry name" value="NADP-dependent oxidoreductase domain"/>
    <property type="match status" value="1"/>
</dbReference>
<evidence type="ECO:0000313" key="3">
    <source>
        <dbReference type="Proteomes" id="UP000008631"/>
    </source>
</evidence>
<dbReference type="InterPro" id="IPR053135">
    <property type="entry name" value="AKR2_Oxidoreductase"/>
</dbReference>
<organism evidence="2 3">
    <name type="scientific">Isosphaera pallida (strain ATCC 43644 / DSM 9630 / IS1B)</name>
    <dbReference type="NCBI Taxonomy" id="575540"/>
    <lineage>
        <taxon>Bacteria</taxon>
        <taxon>Pseudomonadati</taxon>
        <taxon>Planctomycetota</taxon>
        <taxon>Planctomycetia</taxon>
        <taxon>Isosphaerales</taxon>
        <taxon>Isosphaeraceae</taxon>
        <taxon>Isosphaera</taxon>
    </lineage>
</organism>
<sequence>MEKRTFGKTGLEVSVLGYGGAPIGFLETEQAQVGRILNLMLDRGVNLIDTAAMYRGSEELIGATVGHRRDEYVLVSKCGQAYPDLPGAAWSETVILATVDRALKRLRTDHLDVMLLHSCGLDILQNGEALGALVKARDAGKIRFAGYSGDNDEAVFACGLEDVAVLQTSINLVDQANIKAALPAAIAANVGVMAKRPIANAAWKPLETQRGLYSSYARLYTERFQAMGLNPADLGFEGDPARVWPEIALRFTLSQPGVTTAIVGSTNPANVEANIEAASKGPLDAETLTAIRNAFARAEAASGEVWTGQT</sequence>
<protein>
    <submittedName>
        <fullName evidence="2">Aldo/keto reductase</fullName>
    </submittedName>
</protein>
<dbReference type="RefSeq" id="WP_013566562.1">
    <property type="nucleotide sequence ID" value="NC_014962.1"/>
</dbReference>
<reference key="1">
    <citation type="submission" date="2010-11" db="EMBL/GenBank/DDBJ databases">
        <title>The complete sequence of chromosome of Isophaera pallida ATCC 43644.</title>
        <authorList>
            <consortium name="US DOE Joint Genome Institute (JGI-PGF)"/>
            <person name="Lucas S."/>
            <person name="Copeland A."/>
            <person name="Lapidus A."/>
            <person name="Bruce D."/>
            <person name="Goodwin L."/>
            <person name="Pitluck S."/>
            <person name="Kyrpides N."/>
            <person name="Mavromatis K."/>
            <person name="Pagani I."/>
            <person name="Ivanova N."/>
            <person name="Saunders E."/>
            <person name="Brettin T."/>
            <person name="Detter J.C."/>
            <person name="Han C."/>
            <person name="Tapia R."/>
            <person name="Land M."/>
            <person name="Hauser L."/>
            <person name="Markowitz V."/>
            <person name="Cheng J.-F."/>
            <person name="Hugenholtz P."/>
            <person name="Woyke T."/>
            <person name="Wu D."/>
            <person name="Eisen J.A."/>
        </authorList>
    </citation>
    <scope>NUCLEOTIDE SEQUENCE</scope>
    <source>
        <strain>ATCC 43644</strain>
    </source>
</reference>
<accession>E8QZZ8</accession>
<evidence type="ECO:0000259" key="1">
    <source>
        <dbReference type="Pfam" id="PF00248"/>
    </source>
</evidence>
<dbReference type="SUPFAM" id="SSF51430">
    <property type="entry name" value="NAD(P)-linked oxidoreductase"/>
    <property type="match status" value="1"/>
</dbReference>
<dbReference type="STRING" id="575540.Isop_3718"/>
<dbReference type="InterPro" id="IPR036812">
    <property type="entry name" value="NAD(P)_OxRdtase_dom_sf"/>
</dbReference>
<dbReference type="PANTHER" id="PTHR43312">
    <property type="entry name" value="D-THREO-ALDOSE 1-DEHYDROGENASE"/>
    <property type="match status" value="1"/>
</dbReference>